<evidence type="ECO:0000256" key="1">
    <source>
        <dbReference type="SAM" id="SignalP"/>
    </source>
</evidence>
<dbReference type="PROSITE" id="PS51257">
    <property type="entry name" value="PROKAR_LIPOPROTEIN"/>
    <property type="match status" value="1"/>
</dbReference>
<dbReference type="OrthoDB" id="505641at2"/>
<dbReference type="InterPro" id="IPR046540">
    <property type="entry name" value="DMFA2_C"/>
</dbReference>
<evidence type="ECO:0000313" key="7">
    <source>
        <dbReference type="Proteomes" id="UP000070598"/>
    </source>
</evidence>
<dbReference type="AlphaFoldDB" id="A0A132NFS5"/>
<dbReference type="RefSeq" id="WP_066888982.1">
    <property type="nucleotide sequence ID" value="NZ_CP171739.1"/>
</dbReference>
<dbReference type="PATRIC" id="fig|1469144.10.peg.3405"/>
<reference evidence="5 8" key="1">
    <citation type="submission" date="2015-02" db="EMBL/GenBank/DDBJ databases">
        <title>Physiological reanalysis, assessment of diazotrophy, and genome sequences of multiple isolates of Streptomyces thermoautotrophicus.</title>
        <authorList>
            <person name="MacKellar D.C."/>
            <person name="Lieber L."/>
            <person name="Norman J."/>
            <person name="Bolger A."/>
            <person name="Tobin C."/>
            <person name="Murray J.W."/>
            <person name="Prell J."/>
        </authorList>
    </citation>
    <scope>NUCLEOTIDE SEQUENCE [LARGE SCALE GENOMIC DNA]</scope>
    <source>
        <strain evidence="5 8">UBT1</strain>
    </source>
</reference>
<dbReference type="Proteomes" id="UP000070659">
    <property type="component" value="Unassembled WGS sequence"/>
</dbReference>
<organism evidence="5 7">
    <name type="scientific">Carbonactinospora thermoautotrophica</name>
    <dbReference type="NCBI Taxonomy" id="1469144"/>
    <lineage>
        <taxon>Bacteria</taxon>
        <taxon>Bacillati</taxon>
        <taxon>Actinomycetota</taxon>
        <taxon>Actinomycetes</taxon>
        <taxon>Kitasatosporales</taxon>
        <taxon>Carbonactinosporaceae</taxon>
        <taxon>Carbonactinospora</taxon>
    </lineage>
</organism>
<feature type="signal peptide" evidence="1">
    <location>
        <begin position="1"/>
        <end position="21"/>
    </location>
</feature>
<evidence type="ECO:0000313" key="6">
    <source>
        <dbReference type="Proteomes" id="UP000070188"/>
    </source>
</evidence>
<feature type="chain" id="PRO_5010447096" description="N,N-dimethylformamidase beta subunit-like C-terminal domain-containing protein" evidence="1">
    <location>
        <begin position="22"/>
        <end position="505"/>
    </location>
</feature>
<reference evidence="6" key="4">
    <citation type="submission" date="2015-04" db="EMBL/GenBank/DDBJ databases">
        <title>Physiological reanalysis, assessment of diazotrophy, and genome sequences of multiple isolates of Streptomyces thermoautotrophicus.</title>
        <authorList>
            <person name="MacKellar D.C."/>
            <person name="Lieber L."/>
            <person name="Norman J."/>
            <person name="Bolger A."/>
            <person name="Tobin C."/>
            <person name="Murray J.W."/>
            <person name="Chang R."/>
            <person name="Ford T."/>
            <person name="Nguyen P.Q."/>
            <person name="Woodward J."/>
            <person name="Permingeat H."/>
            <person name="Joshi N.S."/>
            <person name="Silver P.A."/>
            <person name="Usadel B."/>
            <person name="Rutherford A.W."/>
            <person name="Friesen M."/>
            <person name="Prell J."/>
        </authorList>
    </citation>
    <scope>NUCLEOTIDE SEQUENCE [LARGE SCALE GENOMIC DNA]</scope>
    <source>
        <strain evidence="6">H1</strain>
    </source>
</reference>
<feature type="domain" description="N,N-dimethylformamidase beta subunit-like C-terminal" evidence="2">
    <location>
        <begin position="97"/>
        <end position="458"/>
    </location>
</feature>
<accession>A0A132NFS5</accession>
<gene>
    <name evidence="3" type="ORF">LI90_3161</name>
    <name evidence="4" type="ORF">TH66_10340</name>
    <name evidence="5" type="ORF">TR74_13105</name>
</gene>
<dbReference type="Proteomes" id="UP000070188">
    <property type="component" value="Unassembled WGS sequence"/>
</dbReference>
<evidence type="ECO:0000313" key="4">
    <source>
        <dbReference type="EMBL" id="KWX03353.1"/>
    </source>
</evidence>
<dbReference type="Proteomes" id="UP000070598">
    <property type="component" value="Unassembled WGS sequence"/>
</dbReference>
<dbReference type="EMBL" id="LAXD01000001">
    <property type="protein sequence ID" value="KWX02120.1"/>
    <property type="molecule type" value="Genomic_DNA"/>
</dbReference>
<keyword evidence="1" id="KW-0732">Signal</keyword>
<evidence type="ECO:0000313" key="3">
    <source>
        <dbReference type="EMBL" id="KWX02120.1"/>
    </source>
</evidence>
<reference evidence="7" key="2">
    <citation type="submission" date="2015-02" db="EMBL/GenBank/DDBJ databases">
        <title>Physiological reanalysis, assessment of diazotrophy, and genome sequences of multiple isolates of Streptomyces thermoautotrophicus.</title>
        <authorList>
            <person name="MacKellar D.C."/>
            <person name="Lieber L."/>
            <person name="Norman J."/>
            <person name="Bolger A."/>
            <person name="Tobin C."/>
            <person name="Murray J.W."/>
            <person name="Friesen M."/>
            <person name="Prell J."/>
        </authorList>
    </citation>
    <scope>NUCLEOTIDE SEQUENCE [LARGE SCALE GENOMIC DNA]</scope>
    <source>
        <strain evidence="7">UBT1</strain>
    </source>
</reference>
<dbReference type="EMBL" id="JYIK01000931">
    <property type="protein sequence ID" value="KWX08846.1"/>
    <property type="molecule type" value="Genomic_DNA"/>
</dbReference>
<dbReference type="Pfam" id="PF20254">
    <property type="entry name" value="DMFA2_C"/>
    <property type="match status" value="1"/>
</dbReference>
<protein>
    <recommendedName>
        <fullName evidence="2">N,N-dimethylformamidase beta subunit-like C-terminal domain-containing protein</fullName>
    </recommendedName>
</protein>
<keyword evidence="6" id="KW-1185">Reference proteome</keyword>
<dbReference type="STRING" id="1469144.LI90_3161"/>
<name>A0A132NFS5_9ACTN</name>
<evidence type="ECO:0000313" key="5">
    <source>
        <dbReference type="EMBL" id="KWX08846.1"/>
    </source>
</evidence>
<comment type="caution">
    <text evidence="5">The sequence shown here is derived from an EMBL/GenBank/DDBJ whole genome shotgun (WGS) entry which is preliminary data.</text>
</comment>
<evidence type="ECO:0000259" key="2">
    <source>
        <dbReference type="Pfam" id="PF20254"/>
    </source>
</evidence>
<evidence type="ECO:0000313" key="8">
    <source>
        <dbReference type="Proteomes" id="UP000070659"/>
    </source>
</evidence>
<sequence>MRVWRAGALIIALVSLTAACARTPNQTTGGGSPAVRPPAKGQATVVAENQRGGDQSWRIADTGPEHAIEGYADRVSVLPGESFRLYVNTTARSFHVVAYRVGYYGNAQARRVWASPEVPGRRQPAPVVVPGVNMVTTRWAPTLTVPTRGWPEGSYLLKLVSAAGYERYVPITVRSRDTRGKVVIMNAVTTWQAYNSWGGYSLYHGPKGFADRSRKVSFDRPYDATGASKFLTYEQPLIVQAEKLGIPLAYITNLELAADPHILDGARALLSPGHDEYWSTAMRAHATRARDSGTNIAFLGANAVNRHIRFEASPLGAQRVIVCYKSATEDPMYSRDRAETTQDWRLPPNPRPESVLTGVFYECNPVHADYVVADPDAWMFRGTGVRRGTRLKGLVAIEYDRVNLDVPTPRPIQIVAHSPVTCQGRRSHADSAYYTVRSGAGVFAVGTMDWVCALGSGCGRYVDQRSREFARQVTRNVLEVFAAGPAGRVHPARDNVARILSAGSR</sequence>
<reference evidence="3" key="3">
    <citation type="submission" date="2015-04" db="EMBL/GenBank/DDBJ databases">
        <title>Physiological reanalysis, assessment of diazotrophy, and genome sequences of multiple isolates of Streptomyces thermoautotrophicus.</title>
        <authorList>
            <person name="MacKellar D.C."/>
            <person name="Lieber L."/>
            <person name="Norman J."/>
            <person name="Bolger A."/>
            <person name="Tobin C."/>
            <person name="Murray J.W."/>
            <person name="Woodward J."/>
            <person name="Friesen M."/>
            <person name="Prell J."/>
        </authorList>
    </citation>
    <scope>NUCLEOTIDE SEQUENCE [LARGE SCALE GENOMIC DNA]</scope>
    <source>
        <strain evidence="3">H1</strain>
    </source>
</reference>
<dbReference type="EMBL" id="JYIJ01000017">
    <property type="protein sequence ID" value="KWX03353.1"/>
    <property type="molecule type" value="Genomic_DNA"/>
</dbReference>
<proteinExistence type="predicted"/>